<dbReference type="EMBL" id="HACA01021632">
    <property type="protein sequence ID" value="CDW38993.1"/>
    <property type="molecule type" value="Transcribed_RNA"/>
</dbReference>
<dbReference type="AlphaFoldDB" id="A0A0K2UL61"/>
<sequence>MTISCRLPKDIFYYRT</sequence>
<protein>
    <submittedName>
        <fullName evidence="1">Uncharacterized protein</fullName>
    </submittedName>
</protein>
<evidence type="ECO:0000313" key="1">
    <source>
        <dbReference type="EMBL" id="CDW38993.1"/>
    </source>
</evidence>
<proteinExistence type="predicted"/>
<organism evidence="1">
    <name type="scientific">Lepeophtheirus salmonis</name>
    <name type="common">Salmon louse</name>
    <name type="synonym">Caligus salmonis</name>
    <dbReference type="NCBI Taxonomy" id="72036"/>
    <lineage>
        <taxon>Eukaryota</taxon>
        <taxon>Metazoa</taxon>
        <taxon>Ecdysozoa</taxon>
        <taxon>Arthropoda</taxon>
        <taxon>Crustacea</taxon>
        <taxon>Multicrustacea</taxon>
        <taxon>Hexanauplia</taxon>
        <taxon>Copepoda</taxon>
        <taxon>Siphonostomatoida</taxon>
        <taxon>Caligidae</taxon>
        <taxon>Lepeophtheirus</taxon>
    </lineage>
</organism>
<reference evidence="1" key="1">
    <citation type="submission" date="2014-05" db="EMBL/GenBank/DDBJ databases">
        <authorList>
            <person name="Chronopoulou M."/>
        </authorList>
    </citation>
    <scope>NUCLEOTIDE SEQUENCE</scope>
    <source>
        <tissue evidence="1">Whole organism</tissue>
    </source>
</reference>
<accession>A0A0K2UL61</accession>
<name>A0A0K2UL61_LEPSM</name>